<reference evidence="2" key="1">
    <citation type="submission" date="2023-10" db="EMBL/GenBank/DDBJ databases">
        <title>Screening of Alkalihalophilus pseudofirmusBZ-TG-HK211 and Its Alleviation of Salt Stress on Rapeseed Growth.</title>
        <authorList>
            <person name="Zhao B."/>
            <person name="Guo T."/>
        </authorList>
    </citation>
    <scope>NUCLEOTIDE SEQUENCE</scope>
    <source>
        <strain evidence="2">BZ-TG-HK211</strain>
    </source>
</reference>
<dbReference type="RefSeq" id="WP_323465940.1">
    <property type="nucleotide sequence ID" value="NZ_CP144224.1"/>
</dbReference>
<dbReference type="InterPro" id="IPR037482">
    <property type="entry name" value="ST1585_MBL-fold"/>
</dbReference>
<dbReference type="PANTHER" id="PTHR42951:SF22">
    <property type="entry name" value="METALLO BETA-LACTAMASE SUPERFAMILY LIPOPROTEIN"/>
    <property type="match status" value="1"/>
</dbReference>
<dbReference type="EMBL" id="JAWJAY010000001">
    <property type="protein sequence ID" value="MDV2884399.1"/>
    <property type="molecule type" value="Genomic_DNA"/>
</dbReference>
<gene>
    <name evidence="2" type="ORF">RYX45_04350</name>
</gene>
<protein>
    <submittedName>
        <fullName evidence="2">MBL fold metallo-hydrolase</fullName>
    </submittedName>
</protein>
<dbReference type="Proteomes" id="UP001285636">
    <property type="component" value="Unassembled WGS sequence"/>
</dbReference>
<evidence type="ECO:0000259" key="1">
    <source>
        <dbReference type="SMART" id="SM00849"/>
    </source>
</evidence>
<evidence type="ECO:0000313" key="3">
    <source>
        <dbReference type="Proteomes" id="UP001285636"/>
    </source>
</evidence>
<dbReference type="SMART" id="SM00849">
    <property type="entry name" value="Lactamase_B"/>
    <property type="match status" value="1"/>
</dbReference>
<dbReference type="SUPFAM" id="SSF56281">
    <property type="entry name" value="Metallo-hydrolase/oxidoreductase"/>
    <property type="match status" value="1"/>
</dbReference>
<dbReference type="InterPro" id="IPR001279">
    <property type="entry name" value="Metallo-B-lactamas"/>
</dbReference>
<evidence type="ECO:0000313" key="2">
    <source>
        <dbReference type="EMBL" id="MDV2884399.1"/>
    </source>
</evidence>
<accession>A0AAJ2L0J3</accession>
<dbReference type="PANTHER" id="PTHR42951">
    <property type="entry name" value="METALLO-BETA-LACTAMASE DOMAIN-CONTAINING"/>
    <property type="match status" value="1"/>
</dbReference>
<dbReference type="InterPro" id="IPR036866">
    <property type="entry name" value="RibonucZ/Hydroxyglut_hydro"/>
</dbReference>
<dbReference type="Pfam" id="PF00753">
    <property type="entry name" value="Lactamase_B"/>
    <property type="match status" value="1"/>
</dbReference>
<dbReference type="Gene3D" id="3.60.15.10">
    <property type="entry name" value="Ribonuclease Z/Hydroxyacylglutathione hydrolase-like"/>
    <property type="match status" value="1"/>
</dbReference>
<comment type="caution">
    <text evidence="2">The sequence shown here is derived from an EMBL/GenBank/DDBJ whole genome shotgun (WGS) entry which is preliminary data.</text>
</comment>
<dbReference type="InterPro" id="IPR050855">
    <property type="entry name" value="NDM-1-like"/>
</dbReference>
<dbReference type="CDD" id="cd07726">
    <property type="entry name" value="ST1585-like_MBL-fold"/>
    <property type="match status" value="1"/>
</dbReference>
<feature type="domain" description="Metallo-beta-lactamase" evidence="1">
    <location>
        <begin position="24"/>
        <end position="228"/>
    </location>
</feature>
<dbReference type="AlphaFoldDB" id="A0AAJ2L0J3"/>
<sequence>MNAPVSLTPSISIIDGFDMSMPERTGSYILNEDMLTIIETGPSPSVKHIIDGFRALDLKLEDVEYIILTHIHLDHAGGAGLLIQHCPNAKVIVHPKGKRHLHDPSRLIMGAKAVYKEDFDRLFDPILPIAEEKLLTVEDGDTLPLSDTCTLTFLHTPGHAAHHISIYESKSKGIFTGDTLGVRYEPLSKDGVELILPSTSPNQFDPEATIQSMKKIQTFGVEQIYFGHYSLAPHPEVVYSHIEKWLPLFVQKGKEAVKDGLGVNELTASILEAVQNELDKKGVERDHPAYEHIRLDLKVCSMGIIDYLSKQT</sequence>
<organism evidence="2 3">
    <name type="scientific">Alkalihalophilus pseudofirmus</name>
    <name type="common">Bacillus pseudofirmus</name>
    <dbReference type="NCBI Taxonomy" id="79885"/>
    <lineage>
        <taxon>Bacteria</taxon>
        <taxon>Bacillati</taxon>
        <taxon>Bacillota</taxon>
        <taxon>Bacilli</taxon>
        <taxon>Bacillales</taxon>
        <taxon>Bacillaceae</taxon>
        <taxon>Alkalihalophilus</taxon>
    </lineage>
</organism>
<name>A0AAJ2L0J3_ALKPS</name>
<proteinExistence type="predicted"/>